<name>A0A3M7PAC3_BRAPC</name>
<accession>A0A3M7PAC3</accession>
<reference evidence="1 2" key="1">
    <citation type="journal article" date="2018" name="Sci. Rep.">
        <title>Genomic signatures of local adaptation to the degree of environmental predictability in rotifers.</title>
        <authorList>
            <person name="Franch-Gras L."/>
            <person name="Hahn C."/>
            <person name="Garcia-Roger E.M."/>
            <person name="Carmona M.J."/>
            <person name="Serra M."/>
            <person name="Gomez A."/>
        </authorList>
    </citation>
    <scope>NUCLEOTIDE SEQUENCE [LARGE SCALE GENOMIC DNA]</scope>
    <source>
        <strain evidence="1">HYR1</strain>
    </source>
</reference>
<dbReference type="AlphaFoldDB" id="A0A3M7PAC3"/>
<gene>
    <name evidence="1" type="ORF">BpHYR1_029382</name>
</gene>
<proteinExistence type="predicted"/>
<evidence type="ECO:0000313" key="1">
    <source>
        <dbReference type="EMBL" id="RMZ96041.1"/>
    </source>
</evidence>
<protein>
    <submittedName>
        <fullName evidence="1">Uncharacterized protein</fullName>
    </submittedName>
</protein>
<keyword evidence="2" id="KW-1185">Reference proteome</keyword>
<organism evidence="1 2">
    <name type="scientific">Brachionus plicatilis</name>
    <name type="common">Marine rotifer</name>
    <name type="synonym">Brachionus muelleri</name>
    <dbReference type="NCBI Taxonomy" id="10195"/>
    <lineage>
        <taxon>Eukaryota</taxon>
        <taxon>Metazoa</taxon>
        <taxon>Spiralia</taxon>
        <taxon>Gnathifera</taxon>
        <taxon>Rotifera</taxon>
        <taxon>Eurotatoria</taxon>
        <taxon>Monogononta</taxon>
        <taxon>Pseudotrocha</taxon>
        <taxon>Ploima</taxon>
        <taxon>Brachionidae</taxon>
        <taxon>Brachionus</taxon>
    </lineage>
</organism>
<comment type="caution">
    <text evidence="1">The sequence shown here is derived from an EMBL/GenBank/DDBJ whole genome shotgun (WGS) entry which is preliminary data.</text>
</comment>
<evidence type="ECO:0000313" key="2">
    <source>
        <dbReference type="Proteomes" id="UP000276133"/>
    </source>
</evidence>
<dbReference type="EMBL" id="REGN01012313">
    <property type="protein sequence ID" value="RMZ96041.1"/>
    <property type="molecule type" value="Genomic_DNA"/>
</dbReference>
<dbReference type="Proteomes" id="UP000276133">
    <property type="component" value="Unassembled WGS sequence"/>
</dbReference>
<sequence length="106" mass="11739">MFFYCMTLHILFNSKTNCSTGNPIDALQYFPLKAHNLPFTISSNHSLVKIIMIPLMLSGGLFSNAPKSNKRPPSSIASRLFSSKSLVNPPSPEQFPVNTVLRNCPI</sequence>